<dbReference type="RefSeq" id="WP_406824772.1">
    <property type="nucleotide sequence ID" value="NZ_CP157485.1"/>
</dbReference>
<organism evidence="2">
    <name type="scientific">Pedobacter sp. KACC 23697</name>
    <dbReference type="NCBI Taxonomy" id="3149230"/>
    <lineage>
        <taxon>Bacteria</taxon>
        <taxon>Pseudomonadati</taxon>
        <taxon>Bacteroidota</taxon>
        <taxon>Sphingobacteriia</taxon>
        <taxon>Sphingobacteriales</taxon>
        <taxon>Sphingobacteriaceae</taxon>
        <taxon>Pedobacter</taxon>
    </lineage>
</organism>
<proteinExistence type="predicted"/>
<sequence>MITRHTLIILPLQGKKNYQKKLFISFQLSDHIPTHNFYKRLNDTLDLDFVYRATAKYYGREGQKSIDPVVFMMLMLVGYLKNLSSDRKIISTSRVRMDIMFFLAYDLDEELPWHSTLSERRDSQCLPDLVKRTVADLKENGLKVEAILANTNYSSMDTLNFMRDNTIDAYIHRFSPCKLKNIRKQNAHQLIKIDGQLIYYSKK</sequence>
<evidence type="ECO:0000259" key="1">
    <source>
        <dbReference type="Pfam" id="PF05598"/>
    </source>
</evidence>
<name>A0AAU7K3P4_9SPHI</name>
<reference evidence="2" key="1">
    <citation type="submission" date="2024-05" db="EMBL/GenBank/DDBJ databases">
        <authorList>
            <person name="Kim S."/>
            <person name="Heo J."/>
            <person name="Choi H."/>
            <person name="Choi Y."/>
            <person name="Kwon S.-W."/>
            <person name="Kim Y."/>
        </authorList>
    </citation>
    <scope>NUCLEOTIDE SEQUENCE</scope>
    <source>
        <strain evidence="2">KACC 23697</strain>
    </source>
</reference>
<gene>
    <name evidence="2" type="ORF">ABEG20_18720</name>
</gene>
<dbReference type="InterPro" id="IPR008490">
    <property type="entry name" value="Transposase_InsH_N"/>
</dbReference>
<dbReference type="EMBL" id="CP157485">
    <property type="protein sequence ID" value="XBO47326.1"/>
    <property type="molecule type" value="Genomic_DNA"/>
</dbReference>
<feature type="domain" description="Transposase InsH N-terminal" evidence="1">
    <location>
        <begin position="27"/>
        <end position="122"/>
    </location>
</feature>
<dbReference type="AlphaFoldDB" id="A0AAU7K3P4"/>
<protein>
    <submittedName>
        <fullName evidence="2">Transposase</fullName>
    </submittedName>
</protein>
<evidence type="ECO:0000313" key="2">
    <source>
        <dbReference type="EMBL" id="XBO47326.1"/>
    </source>
</evidence>
<accession>A0AAU7K3P4</accession>
<dbReference type="Pfam" id="PF05598">
    <property type="entry name" value="DUF772"/>
    <property type="match status" value="1"/>
</dbReference>